<dbReference type="Proteomes" id="UP000235145">
    <property type="component" value="Unassembled WGS sequence"/>
</dbReference>
<protein>
    <recommendedName>
        <fullName evidence="3">BED-type domain-containing protein</fullName>
    </recommendedName>
</protein>
<reference evidence="1 2" key="1">
    <citation type="journal article" date="2017" name="Nat. Commun.">
        <title>Genome assembly with in vitro proximity ligation data and whole-genome triplication in lettuce.</title>
        <authorList>
            <person name="Reyes-Chin-Wo S."/>
            <person name="Wang Z."/>
            <person name="Yang X."/>
            <person name="Kozik A."/>
            <person name="Arikit S."/>
            <person name="Song C."/>
            <person name="Xia L."/>
            <person name="Froenicke L."/>
            <person name="Lavelle D.O."/>
            <person name="Truco M.J."/>
            <person name="Xia R."/>
            <person name="Zhu S."/>
            <person name="Xu C."/>
            <person name="Xu H."/>
            <person name="Xu X."/>
            <person name="Cox K."/>
            <person name="Korf I."/>
            <person name="Meyers B.C."/>
            <person name="Michelmore R.W."/>
        </authorList>
    </citation>
    <scope>NUCLEOTIDE SEQUENCE [LARGE SCALE GENOMIC DNA]</scope>
    <source>
        <strain evidence="2">cv. Salinas</strain>
        <tissue evidence="1">Seedlings</tissue>
    </source>
</reference>
<name>A0A9R1W9D7_LACSA</name>
<sequence length="132" mass="15399">MTILFFSLYLSIRLPQLHSSFSLLILDRHLINSSSDFKTDLVRKYSVQDPNIRNNFTCTFCLKVTKGGADRMKQHLVGETIDYMKMKQEARDNIQMVSRIQDLDDDYYGDEEEDCIEIMGSSKLPPRKKPKQ</sequence>
<evidence type="ECO:0000313" key="2">
    <source>
        <dbReference type="Proteomes" id="UP000235145"/>
    </source>
</evidence>
<evidence type="ECO:0000313" key="1">
    <source>
        <dbReference type="EMBL" id="KAJ0219748.1"/>
    </source>
</evidence>
<gene>
    <name evidence="1" type="ORF">LSAT_V11C200067590</name>
</gene>
<evidence type="ECO:0008006" key="3">
    <source>
        <dbReference type="Google" id="ProtNLM"/>
    </source>
</evidence>
<keyword evidence="2" id="KW-1185">Reference proteome</keyword>
<organism evidence="1 2">
    <name type="scientific">Lactuca sativa</name>
    <name type="common">Garden lettuce</name>
    <dbReference type="NCBI Taxonomy" id="4236"/>
    <lineage>
        <taxon>Eukaryota</taxon>
        <taxon>Viridiplantae</taxon>
        <taxon>Streptophyta</taxon>
        <taxon>Embryophyta</taxon>
        <taxon>Tracheophyta</taxon>
        <taxon>Spermatophyta</taxon>
        <taxon>Magnoliopsida</taxon>
        <taxon>eudicotyledons</taxon>
        <taxon>Gunneridae</taxon>
        <taxon>Pentapetalae</taxon>
        <taxon>asterids</taxon>
        <taxon>campanulids</taxon>
        <taxon>Asterales</taxon>
        <taxon>Asteraceae</taxon>
        <taxon>Cichorioideae</taxon>
        <taxon>Cichorieae</taxon>
        <taxon>Lactucinae</taxon>
        <taxon>Lactuca</taxon>
    </lineage>
</organism>
<dbReference type="AlphaFoldDB" id="A0A9R1W9D7"/>
<proteinExistence type="predicted"/>
<comment type="caution">
    <text evidence="1">The sequence shown here is derived from an EMBL/GenBank/DDBJ whole genome shotgun (WGS) entry which is preliminary data.</text>
</comment>
<dbReference type="EMBL" id="NBSK02000002">
    <property type="protein sequence ID" value="KAJ0219748.1"/>
    <property type="molecule type" value="Genomic_DNA"/>
</dbReference>
<accession>A0A9R1W9D7</accession>